<dbReference type="EMBL" id="FOBC01000017">
    <property type="protein sequence ID" value="SEL83546.1"/>
    <property type="molecule type" value="Genomic_DNA"/>
</dbReference>
<sequence>MSADVYQFRRQATALLNYLVSRGCTVLFTSESSREMPDNDLQFIADGVINLERTATRSNIQVSKLRGSDFDAGPHQYRVDEDGFKVYPRLLPPLPLKDLPDTWQVGSGNTDLDTMLNGGLESSTVTLVTGPSGVGKSTLGACYALESARQGHPAAVYIFEEECGTYMGRLRSLGFELDALLDSGNLLVEQIEPLRYLADEFTSQVRDHVEDNGIELVVLDSIEGFNIALEADEGVGRPLHAFAKTLARLGVTVILINENHVTTDTLAISDRKISYLSDNVIYLRYLQTDSTLQKTIGILKKRMTDFDNRLQLFNVTAGGFEIKRLSESAREQL</sequence>
<accession>A0A1H7TGT0</accession>
<dbReference type="PRINTS" id="PR01874">
    <property type="entry name" value="DNAREPAIRADA"/>
</dbReference>
<dbReference type="SUPFAM" id="SSF52540">
    <property type="entry name" value="P-loop containing nucleoside triphosphate hydrolases"/>
    <property type="match status" value="2"/>
</dbReference>
<dbReference type="AlphaFoldDB" id="A0A1H7TGT0"/>
<dbReference type="PANTHER" id="PTHR42926:SF1">
    <property type="entry name" value="CIRCADIAN CLOCK OSCILLATOR PROTEIN KAIC 1"/>
    <property type="match status" value="1"/>
</dbReference>
<dbReference type="InterPro" id="IPR014774">
    <property type="entry name" value="KaiC-like_dom"/>
</dbReference>
<dbReference type="OrthoDB" id="9787927at2"/>
<proteinExistence type="predicted"/>
<evidence type="ECO:0000313" key="2">
    <source>
        <dbReference type="EMBL" id="SEL83546.1"/>
    </source>
</evidence>
<reference evidence="3" key="1">
    <citation type="submission" date="2016-10" db="EMBL/GenBank/DDBJ databases">
        <authorList>
            <person name="Varghese N."/>
            <person name="Submissions S."/>
        </authorList>
    </citation>
    <scope>NUCLEOTIDE SEQUENCE [LARGE SCALE GENOMIC DNA]</scope>
    <source>
        <strain evidence="3">CGMCC 1.9150</strain>
    </source>
</reference>
<dbReference type="GO" id="GO:0005524">
    <property type="term" value="F:ATP binding"/>
    <property type="evidence" value="ECO:0007669"/>
    <property type="project" value="InterPro"/>
</dbReference>
<dbReference type="PANTHER" id="PTHR42926">
    <property type="match status" value="1"/>
</dbReference>
<dbReference type="STRING" id="650850.SAMN04488129_11736"/>
<evidence type="ECO:0000259" key="1">
    <source>
        <dbReference type="PROSITE" id="PS51146"/>
    </source>
</evidence>
<gene>
    <name evidence="2" type="ORF">SAMN04488129_11736</name>
</gene>
<dbReference type="Proteomes" id="UP000198807">
    <property type="component" value="Unassembled WGS sequence"/>
</dbReference>
<dbReference type="InterPro" id="IPR010624">
    <property type="entry name" value="KaiC_dom"/>
</dbReference>
<dbReference type="Pfam" id="PF06745">
    <property type="entry name" value="ATPase"/>
    <property type="match status" value="2"/>
</dbReference>
<organism evidence="2 3">
    <name type="scientific">Halomonas daqiaonensis</name>
    <dbReference type="NCBI Taxonomy" id="650850"/>
    <lineage>
        <taxon>Bacteria</taxon>
        <taxon>Pseudomonadati</taxon>
        <taxon>Pseudomonadota</taxon>
        <taxon>Gammaproteobacteria</taxon>
        <taxon>Oceanospirillales</taxon>
        <taxon>Halomonadaceae</taxon>
        <taxon>Halomonas</taxon>
    </lineage>
</organism>
<feature type="domain" description="KaiC" evidence="1">
    <location>
        <begin position="103"/>
        <end position="333"/>
    </location>
</feature>
<name>A0A1H7TGT0_9GAMM</name>
<keyword evidence="3" id="KW-1185">Reference proteome</keyword>
<evidence type="ECO:0000313" key="3">
    <source>
        <dbReference type="Proteomes" id="UP000198807"/>
    </source>
</evidence>
<dbReference type="PROSITE" id="PS51146">
    <property type="entry name" value="KAIC"/>
    <property type="match status" value="1"/>
</dbReference>
<dbReference type="Gene3D" id="3.40.50.300">
    <property type="entry name" value="P-loop containing nucleotide triphosphate hydrolases"/>
    <property type="match status" value="2"/>
</dbReference>
<dbReference type="InterPro" id="IPR027417">
    <property type="entry name" value="P-loop_NTPase"/>
</dbReference>
<protein>
    <submittedName>
        <fullName evidence="2">RecA-superfamily ATPase, KaiC/GvpD/RAD55 family</fullName>
    </submittedName>
</protein>
<dbReference type="InterPro" id="IPR051347">
    <property type="entry name" value="Circadian_clock_KaiC-rel"/>
</dbReference>